<dbReference type="RefSeq" id="WP_305997564.1">
    <property type="nucleotide sequence ID" value="NZ_JAVALS010000017.1"/>
</dbReference>
<evidence type="ECO:0000259" key="2">
    <source>
        <dbReference type="Pfam" id="PF25109"/>
    </source>
</evidence>
<dbReference type="Proteomes" id="UP001232725">
    <property type="component" value="Unassembled WGS sequence"/>
</dbReference>
<dbReference type="Gene3D" id="3.40.50.1000">
    <property type="entry name" value="HAD superfamily/HAD-like"/>
    <property type="match status" value="1"/>
</dbReference>
<dbReference type="InterPro" id="IPR023214">
    <property type="entry name" value="HAD_sf"/>
</dbReference>
<protein>
    <recommendedName>
        <fullName evidence="2">Polynucleotide kinase PNKP phosphatase domain-containing protein</fullName>
    </recommendedName>
</protein>
<feature type="region of interest" description="Disordered" evidence="1">
    <location>
        <begin position="1"/>
        <end position="20"/>
    </location>
</feature>
<comment type="caution">
    <text evidence="3">The sequence shown here is derived from an EMBL/GenBank/DDBJ whole genome shotgun (WGS) entry which is preliminary data.</text>
</comment>
<evidence type="ECO:0000313" key="3">
    <source>
        <dbReference type="EMBL" id="MDP5228517.1"/>
    </source>
</evidence>
<accession>A0ABT9IT65</accession>
<evidence type="ECO:0000313" key="4">
    <source>
        <dbReference type="Proteomes" id="UP001232725"/>
    </source>
</evidence>
<dbReference type="SUPFAM" id="SSF56784">
    <property type="entry name" value="HAD-like"/>
    <property type="match status" value="1"/>
</dbReference>
<evidence type="ECO:0000256" key="1">
    <source>
        <dbReference type="SAM" id="MobiDB-lite"/>
    </source>
</evidence>
<sequence>MKTAARTGDRPGNPINFTHSEPTTQVHRQVALPLHDIQQMDTPSGIRRPPLREAMIFDVDGTLCDVRSIRHHVSPPPGSTSFKADFDAFHGASIDCPPHEAVLELLLRAHGAGLAILVVTGRAEKWSFVTTMWLGEHGIPFDELMMRPRGDSRPAD</sequence>
<proteinExistence type="predicted"/>
<gene>
    <name evidence="3" type="ORF">Q9R02_15260</name>
</gene>
<reference evidence="3 4" key="1">
    <citation type="submission" date="2023-08" db="EMBL/GenBank/DDBJ databases">
        <title>Arthrobacter horti sp. nov., isolated from forest soil.</title>
        <authorList>
            <person name="Park M."/>
        </authorList>
    </citation>
    <scope>NUCLEOTIDE SEQUENCE [LARGE SCALE GENOMIC DNA]</scope>
    <source>
        <strain evidence="3 4">YJM1</strain>
    </source>
</reference>
<dbReference type="Pfam" id="PF25109">
    <property type="entry name" value="HAD_PNKP"/>
    <property type="match status" value="1"/>
</dbReference>
<dbReference type="EMBL" id="JAVALS010000017">
    <property type="protein sequence ID" value="MDP5228517.1"/>
    <property type="molecule type" value="Genomic_DNA"/>
</dbReference>
<dbReference type="InterPro" id="IPR036412">
    <property type="entry name" value="HAD-like_sf"/>
</dbReference>
<feature type="domain" description="Polynucleotide kinase PNKP phosphatase" evidence="2">
    <location>
        <begin position="53"/>
        <end position="154"/>
    </location>
</feature>
<dbReference type="InterPro" id="IPR056782">
    <property type="entry name" value="HAD_PNKP"/>
</dbReference>
<keyword evidence="4" id="KW-1185">Reference proteome</keyword>
<organism evidence="3 4">
    <name type="scientific">Arthrobacter horti</name>
    <dbReference type="NCBI Taxonomy" id="3068273"/>
    <lineage>
        <taxon>Bacteria</taxon>
        <taxon>Bacillati</taxon>
        <taxon>Actinomycetota</taxon>
        <taxon>Actinomycetes</taxon>
        <taxon>Micrococcales</taxon>
        <taxon>Micrococcaceae</taxon>
        <taxon>Arthrobacter</taxon>
    </lineage>
</organism>
<name>A0ABT9IT65_9MICC</name>